<dbReference type="InterPro" id="IPR052187">
    <property type="entry name" value="MFSD1"/>
</dbReference>
<evidence type="ECO:0000256" key="6">
    <source>
        <dbReference type="ARBA" id="ARBA00044891"/>
    </source>
</evidence>
<evidence type="ECO:0000256" key="14">
    <source>
        <dbReference type="ARBA" id="ARBA00044924"/>
    </source>
</evidence>
<comment type="subcellular location">
    <subcellularLocation>
        <location evidence="1">Membrane</location>
        <topology evidence="1">Multi-pass membrane protein</topology>
    </subcellularLocation>
</comment>
<comment type="caution">
    <text evidence="22">The sequence shown here is derived from an EMBL/GenBank/DDBJ whole genome shotgun (WGS) entry which is preliminary data.</text>
</comment>
<dbReference type="OrthoDB" id="424834at2759"/>
<feature type="domain" description="Major facilitator superfamily (MFS) profile" evidence="21">
    <location>
        <begin position="62"/>
        <end position="467"/>
    </location>
</feature>
<evidence type="ECO:0000256" key="1">
    <source>
        <dbReference type="ARBA" id="ARBA00004141"/>
    </source>
</evidence>
<feature type="transmembrane region" description="Helical" evidence="20">
    <location>
        <begin position="319"/>
        <end position="340"/>
    </location>
</feature>
<comment type="catalytic activity">
    <reaction evidence="4">
        <text>L-alpha-aminoacyl-L-arginine(out) = L-alpha-aminoacyl-L-arginine(in)</text>
        <dbReference type="Rhea" id="RHEA:79367"/>
        <dbReference type="ChEBI" id="CHEBI:229968"/>
    </reaction>
</comment>
<dbReference type="Gene3D" id="1.20.1250.20">
    <property type="entry name" value="MFS general substrate transporter like domains"/>
    <property type="match status" value="1"/>
</dbReference>
<evidence type="ECO:0000256" key="13">
    <source>
        <dbReference type="ARBA" id="ARBA00044919"/>
    </source>
</evidence>
<dbReference type="InterPro" id="IPR036259">
    <property type="entry name" value="MFS_trans_sf"/>
</dbReference>
<evidence type="ECO:0000259" key="21">
    <source>
        <dbReference type="PROSITE" id="PS50850"/>
    </source>
</evidence>
<sequence length="782" mass="87280">MPNLRSYFLDLEGCPQINTVQLEKSAMETKDLVVSSPPIERSETEDENRGKRPPPLWAKLFAVFLISCISFGSHWSSGVTGAMKSTIKKKMHISNTQFSLLEASENFMATLLLLVSGVITDRVGGAGMIVYGNIVYTIGSILVAAATTVRAFKFMIGGRVILALGDIATQIAQYKMFSSWFPPSNGFASTLGFELAIGKIGGFVGKSTANVIAKNTGNFSWVFWTSVFMNLFTNAATLVFWFFNRYCNDHYRGRQDAATKEPLTEKNKKFEFQKMFQLPWMFWSIMAFSLFQTSTASVFSQNATELAEKRFNVDSIKAGWYSALSQYAGFFLVPCLGVFIDVLGNRASVLCLCGIGMFLSMTLVNFATTKSGTAASFGIYAIAMSLGPTSVIDSIRATLWHQSVFGSAYALKVTMNNAMSIIVRIITGALQDADNDSYRRVVRAYLFLAAGLFILATWDINPSIKMKLPPEIILQIIDDTIPSSKVPVAFSPSDPITQTLRSWALVCNFTRAKSQYLLLKHCLYIDSHERLKALLDNTSSLVSLPSPGLFLAPFPEDDLDHLDIAQHIDQLCAKVCSSLTRLVIDMPLRRLYPYEDKNRVRPVLRTAFERLTAIEEFCSAQDELYLATMEDSRSEPEVWSLWPGLRRLALYNLAVDTLYFYTNVTRCSALAQLVLVRGDGLTYVMEDEEAEALESWNFGSLRRVAMVNVEYPSGEDMESMTSFYGRLMASRAGEGSRVVPGLYDGIELDMILVDLPEDRQDDEIAVCQEWLRDSAIRGDIWD</sequence>
<evidence type="ECO:0000256" key="4">
    <source>
        <dbReference type="ARBA" id="ARBA00044881"/>
    </source>
</evidence>
<dbReference type="VEuPathDB" id="FungiDB:EYZ11_000776"/>
<dbReference type="PANTHER" id="PTHR23512">
    <property type="entry name" value="MAJOR FACILITATOR SUPERFAMILY DOMAIN-CONTAINING PROTEIN 1"/>
    <property type="match status" value="1"/>
</dbReference>
<gene>
    <name evidence="22" type="ORF">ATNIH1004_004902</name>
</gene>
<comment type="catalytic activity">
    <reaction evidence="10">
        <text>L-lysyl-L-lysine(out) = L-lysyl-L-lysine(in)</text>
        <dbReference type="Rhea" id="RHEA:79403"/>
        <dbReference type="ChEBI" id="CHEBI:229956"/>
    </reaction>
</comment>
<evidence type="ECO:0000256" key="15">
    <source>
        <dbReference type="ARBA" id="ARBA00044985"/>
    </source>
</evidence>
<feature type="transmembrane region" description="Helical" evidence="20">
    <location>
        <begin position="98"/>
        <end position="119"/>
    </location>
</feature>
<comment type="catalytic activity">
    <reaction evidence="3">
        <text>L-histidyl-glycine(out) = L-histidyl-glycine(in)</text>
        <dbReference type="Rhea" id="RHEA:79395"/>
        <dbReference type="ChEBI" id="CHEBI:229957"/>
    </reaction>
</comment>
<evidence type="ECO:0000256" key="19">
    <source>
        <dbReference type="SAM" id="MobiDB-lite"/>
    </source>
</evidence>
<comment type="catalytic activity">
    <reaction evidence="9">
        <text>L-arginyl-L-alpha-amino acid(out) = L-arginyl-L-alpha-amino acid(in)</text>
        <dbReference type="Rhea" id="RHEA:79371"/>
        <dbReference type="ChEBI" id="CHEBI:84315"/>
    </reaction>
</comment>
<feature type="transmembrane region" description="Helical" evidence="20">
    <location>
        <begin position="221"/>
        <end position="243"/>
    </location>
</feature>
<dbReference type="RefSeq" id="XP_033428373.1">
    <property type="nucleotide sequence ID" value="XM_033569567.1"/>
</dbReference>
<evidence type="ECO:0000256" key="18">
    <source>
        <dbReference type="ARBA" id="ARBA00046376"/>
    </source>
</evidence>
<comment type="catalytic activity">
    <reaction evidence="8">
        <text>L-aspartyl-L-lysine(out) = L-aspartyl-L-lysine(in)</text>
        <dbReference type="Rhea" id="RHEA:79411"/>
        <dbReference type="ChEBI" id="CHEBI:229953"/>
    </reaction>
</comment>
<dbReference type="PROSITE" id="PS50850">
    <property type="entry name" value="MFS"/>
    <property type="match status" value="1"/>
</dbReference>
<dbReference type="Proteomes" id="UP000324241">
    <property type="component" value="Unassembled WGS sequence"/>
</dbReference>
<evidence type="ECO:0000256" key="3">
    <source>
        <dbReference type="ARBA" id="ARBA00044878"/>
    </source>
</evidence>
<comment type="catalytic activity">
    <reaction evidence="13">
        <text>L-alanyl-L-lysine(out) = L-alanyl-L-lysine(in)</text>
        <dbReference type="Rhea" id="RHEA:79415"/>
        <dbReference type="ChEBI" id="CHEBI:192470"/>
    </reaction>
</comment>
<feature type="transmembrane region" description="Helical" evidence="20">
    <location>
        <begin position="125"/>
        <end position="149"/>
    </location>
</feature>
<evidence type="ECO:0000256" key="2">
    <source>
        <dbReference type="ARBA" id="ARBA00044876"/>
    </source>
</evidence>
<comment type="catalytic activity">
    <reaction evidence="2">
        <text>L-lysyl-L-alanine(out) = L-lysyl-L-alanine(in)</text>
        <dbReference type="Rhea" id="RHEA:79399"/>
        <dbReference type="ChEBI" id="CHEBI:229954"/>
    </reaction>
</comment>
<comment type="catalytic activity">
    <reaction evidence="7">
        <text>L-alpha-aminoacyl-L-lysine(out) = L-alpha-aminoacyl-L-lysine(in)</text>
        <dbReference type="Rhea" id="RHEA:79383"/>
        <dbReference type="ChEBI" id="CHEBI:229966"/>
    </reaction>
</comment>
<dbReference type="InterPro" id="IPR020846">
    <property type="entry name" value="MFS_dom"/>
</dbReference>
<dbReference type="AlphaFoldDB" id="A0A5M9MPK1"/>
<dbReference type="GeneID" id="54327604"/>
<keyword evidence="20" id="KW-0472">Membrane</keyword>
<reference evidence="22 23" key="1">
    <citation type="submission" date="2019-08" db="EMBL/GenBank/DDBJ databases">
        <title>The genome sequence of a newly discovered highly antifungal drug resistant Aspergillus species, Aspergillus tanneri NIH 1004.</title>
        <authorList>
            <person name="Mounaud S."/>
            <person name="Singh I."/>
            <person name="Joardar V."/>
            <person name="Pakala S."/>
            <person name="Pakala S."/>
            <person name="Venepally P."/>
            <person name="Chung J.K."/>
            <person name="Losada L."/>
            <person name="Nierman W.C."/>
        </authorList>
    </citation>
    <scope>NUCLEOTIDE SEQUENCE [LARGE SCALE GENOMIC DNA]</scope>
    <source>
        <strain evidence="22 23">NIH1004</strain>
    </source>
</reference>
<feature type="transmembrane region" description="Helical" evidence="20">
    <location>
        <begin position="56"/>
        <end position="77"/>
    </location>
</feature>
<evidence type="ECO:0000256" key="16">
    <source>
        <dbReference type="ARBA" id="ARBA00045018"/>
    </source>
</evidence>
<feature type="transmembrane region" description="Helical" evidence="20">
    <location>
        <begin position="347"/>
        <end position="368"/>
    </location>
</feature>
<dbReference type="InterPro" id="IPR011701">
    <property type="entry name" value="MFS"/>
</dbReference>
<evidence type="ECO:0000256" key="12">
    <source>
        <dbReference type="ARBA" id="ARBA00044912"/>
    </source>
</evidence>
<dbReference type="PANTHER" id="PTHR23512:SF12">
    <property type="entry name" value="TRANSPORTER, PUTATIVE (AFU_ORTHOLOGUE AFUA_4G00260)-RELATED"/>
    <property type="match status" value="1"/>
</dbReference>
<dbReference type="GO" id="GO:0016020">
    <property type="term" value="C:membrane"/>
    <property type="evidence" value="ECO:0007669"/>
    <property type="project" value="UniProtKB-SubCell"/>
</dbReference>
<comment type="function">
    <text evidence="17">Lysosomal dipeptide uniporter that selectively exports lysine, arginine or histidine-containing dipeptides with a net positive charge from the lysosome lumen into the cytosol. Could play a role in a specific type of protein O-glycosylation indirectly regulating macrophages migration and tissue invasion. Also essential for liver homeostasis.</text>
</comment>
<comment type="catalytic activity">
    <reaction evidence="14">
        <text>L-lysyl-glycine(out) = L-lysyl-glycine(in)</text>
        <dbReference type="Rhea" id="RHEA:79407"/>
        <dbReference type="ChEBI" id="CHEBI:191202"/>
    </reaction>
</comment>
<evidence type="ECO:0000313" key="23">
    <source>
        <dbReference type="Proteomes" id="UP000324241"/>
    </source>
</evidence>
<organism evidence="22 23">
    <name type="scientific">Aspergillus tanneri</name>
    <dbReference type="NCBI Taxonomy" id="1220188"/>
    <lineage>
        <taxon>Eukaryota</taxon>
        <taxon>Fungi</taxon>
        <taxon>Dikarya</taxon>
        <taxon>Ascomycota</taxon>
        <taxon>Pezizomycotina</taxon>
        <taxon>Eurotiomycetes</taxon>
        <taxon>Eurotiomycetidae</taxon>
        <taxon>Eurotiales</taxon>
        <taxon>Aspergillaceae</taxon>
        <taxon>Aspergillus</taxon>
        <taxon>Aspergillus subgen. Circumdati</taxon>
    </lineage>
</organism>
<accession>A0A5M9MPK1</accession>
<comment type="catalytic activity">
    <reaction evidence="12">
        <text>L-histidyl-L-alpha-amino acid(out) = L-histidyl-L-alpha-amino acid(in)</text>
        <dbReference type="Rhea" id="RHEA:79379"/>
        <dbReference type="ChEBI" id="CHEBI:229964"/>
    </reaction>
</comment>
<dbReference type="EMBL" id="QUQM01000003">
    <property type="protein sequence ID" value="KAA8649012.1"/>
    <property type="molecule type" value="Genomic_DNA"/>
</dbReference>
<evidence type="ECO:0000256" key="5">
    <source>
        <dbReference type="ARBA" id="ARBA00044884"/>
    </source>
</evidence>
<evidence type="ECO:0000313" key="22">
    <source>
        <dbReference type="EMBL" id="KAA8649012.1"/>
    </source>
</evidence>
<evidence type="ECO:0000256" key="7">
    <source>
        <dbReference type="ARBA" id="ARBA00044893"/>
    </source>
</evidence>
<keyword evidence="20" id="KW-1133">Transmembrane helix</keyword>
<feature type="transmembrane region" description="Helical" evidence="20">
    <location>
        <begin position="374"/>
        <end position="392"/>
    </location>
</feature>
<comment type="subunit">
    <text evidence="18">Homodimer. Interacts with lysosomal protein GLMP (via lumenal domain); the interaction starts while both proteins are still in the endoplasmic reticulum and is required for stabilization of MFSD1 in lysosomes but has no direct effect on its targeting to lysosomes or transporter activity.</text>
</comment>
<feature type="transmembrane region" description="Helical" evidence="20">
    <location>
        <begin position="442"/>
        <end position="460"/>
    </location>
</feature>
<evidence type="ECO:0000256" key="20">
    <source>
        <dbReference type="SAM" id="Phobius"/>
    </source>
</evidence>
<evidence type="ECO:0000256" key="17">
    <source>
        <dbReference type="ARBA" id="ARBA00045709"/>
    </source>
</evidence>
<keyword evidence="20" id="KW-0812">Transmembrane</keyword>
<dbReference type="VEuPathDB" id="FungiDB:EYZ11_000765"/>
<feature type="transmembrane region" description="Helical" evidence="20">
    <location>
        <begin position="156"/>
        <end position="174"/>
    </location>
</feature>
<protein>
    <recommendedName>
        <fullName evidence="15">Lysosomal dipeptide transporter MFSD1</fullName>
    </recommendedName>
    <alternativeName>
        <fullName evidence="16">Major facilitator superfamily domain-containing protein 1</fullName>
    </alternativeName>
</protein>
<dbReference type="Pfam" id="PF07690">
    <property type="entry name" value="MFS_1"/>
    <property type="match status" value="1"/>
</dbReference>
<comment type="catalytic activity">
    <reaction evidence="6">
        <text>L-lysyl-L-alpha-amino acid(out) = L-lysyl-L-alpha-amino acid(in)</text>
        <dbReference type="Rhea" id="RHEA:79387"/>
        <dbReference type="ChEBI" id="CHEBI:229965"/>
    </reaction>
</comment>
<name>A0A5M9MPK1_9EURO</name>
<evidence type="ECO:0000256" key="10">
    <source>
        <dbReference type="ARBA" id="ARBA00044900"/>
    </source>
</evidence>
<dbReference type="GO" id="GO:0022857">
    <property type="term" value="F:transmembrane transporter activity"/>
    <property type="evidence" value="ECO:0007669"/>
    <property type="project" value="InterPro"/>
</dbReference>
<comment type="catalytic activity">
    <reaction evidence="11">
        <text>L-arginyl-glycine(out) = L-arginyl-glycine(in)</text>
        <dbReference type="Rhea" id="RHEA:79391"/>
        <dbReference type="ChEBI" id="CHEBI:229955"/>
    </reaction>
</comment>
<comment type="catalytic activity">
    <reaction evidence="5">
        <text>L-alpha-aminoacyl-L-histidine(out) = L-alpha-aminoacyl-L-histidine(in)</text>
        <dbReference type="Rhea" id="RHEA:79375"/>
        <dbReference type="ChEBI" id="CHEBI:229967"/>
    </reaction>
</comment>
<dbReference type="SUPFAM" id="SSF103473">
    <property type="entry name" value="MFS general substrate transporter"/>
    <property type="match status" value="1"/>
</dbReference>
<feature type="transmembrane region" description="Helical" evidence="20">
    <location>
        <begin position="278"/>
        <end position="299"/>
    </location>
</feature>
<proteinExistence type="predicted"/>
<evidence type="ECO:0000256" key="8">
    <source>
        <dbReference type="ARBA" id="ARBA00044898"/>
    </source>
</evidence>
<evidence type="ECO:0000256" key="11">
    <source>
        <dbReference type="ARBA" id="ARBA00044903"/>
    </source>
</evidence>
<evidence type="ECO:0000256" key="9">
    <source>
        <dbReference type="ARBA" id="ARBA00044899"/>
    </source>
</evidence>
<feature type="region of interest" description="Disordered" evidence="19">
    <location>
        <begin position="29"/>
        <end position="52"/>
    </location>
</feature>